<dbReference type="GO" id="GO:0002953">
    <property type="term" value="F:5'-deoxynucleotidase activity"/>
    <property type="evidence" value="ECO:0007669"/>
    <property type="project" value="UniProtKB-EC"/>
</dbReference>
<evidence type="ECO:0000256" key="9">
    <source>
        <dbReference type="ARBA" id="ARBA00022723"/>
    </source>
</evidence>
<dbReference type="AlphaFoldDB" id="A0A316Z7T6"/>
<accession>A0A316Z7T6</accession>
<keyword evidence="16" id="KW-1185">Reference proteome</keyword>
<evidence type="ECO:0000313" key="15">
    <source>
        <dbReference type="EMBL" id="PWN96233.1"/>
    </source>
</evidence>
<evidence type="ECO:0000256" key="13">
    <source>
        <dbReference type="SAM" id="MobiDB-lite"/>
    </source>
</evidence>
<dbReference type="Gene3D" id="1.10.3210.10">
    <property type="entry name" value="Hypothetical protein af1432"/>
    <property type="match status" value="1"/>
</dbReference>
<feature type="compositionally biased region" description="Low complexity" evidence="13">
    <location>
        <begin position="7"/>
        <end position="22"/>
    </location>
</feature>
<comment type="cofactor">
    <cofactor evidence="4">
        <name>Mg(2+)</name>
        <dbReference type="ChEBI" id="CHEBI:18420"/>
    </cofactor>
</comment>
<dbReference type="GO" id="GO:0046872">
    <property type="term" value="F:metal ion binding"/>
    <property type="evidence" value="ECO:0007669"/>
    <property type="project" value="UniProtKB-KW"/>
</dbReference>
<feature type="compositionally biased region" description="Basic and acidic residues" evidence="13">
    <location>
        <begin position="472"/>
        <end position="484"/>
    </location>
</feature>
<dbReference type="PANTHER" id="PTHR11845:SF13">
    <property type="entry name" value="5'-DEOXYNUCLEOTIDASE HDDC2"/>
    <property type="match status" value="1"/>
</dbReference>
<feature type="compositionally biased region" description="Basic and acidic residues" evidence="13">
    <location>
        <begin position="528"/>
        <end position="546"/>
    </location>
</feature>
<evidence type="ECO:0000256" key="8">
    <source>
        <dbReference type="ARBA" id="ARBA00012964"/>
    </source>
</evidence>
<evidence type="ECO:0000256" key="10">
    <source>
        <dbReference type="ARBA" id="ARBA00022801"/>
    </source>
</evidence>
<keyword evidence="11" id="KW-0460">Magnesium</keyword>
<dbReference type="EC" id="3.1.3.89" evidence="8"/>
<feature type="compositionally biased region" description="Low complexity" evidence="13">
    <location>
        <begin position="547"/>
        <end position="560"/>
    </location>
</feature>
<keyword evidence="12" id="KW-0170">Cobalt</keyword>
<comment type="catalytic activity">
    <reaction evidence="1">
        <text>a 2'-deoxyribonucleoside 5'-phosphate + H2O = a 2'-deoxyribonucleoside + phosphate</text>
        <dbReference type="Rhea" id="RHEA:36167"/>
        <dbReference type="ChEBI" id="CHEBI:15377"/>
        <dbReference type="ChEBI" id="CHEBI:18274"/>
        <dbReference type="ChEBI" id="CHEBI:43474"/>
        <dbReference type="ChEBI" id="CHEBI:65317"/>
        <dbReference type="EC" id="3.1.3.89"/>
    </reaction>
</comment>
<dbReference type="EMBL" id="KZ819300">
    <property type="protein sequence ID" value="PWN96233.1"/>
    <property type="molecule type" value="Genomic_DNA"/>
</dbReference>
<feature type="region of interest" description="Disordered" evidence="13">
    <location>
        <begin position="439"/>
        <end position="681"/>
    </location>
</feature>
<evidence type="ECO:0000256" key="11">
    <source>
        <dbReference type="ARBA" id="ARBA00022842"/>
    </source>
</evidence>
<dbReference type="InterPro" id="IPR006674">
    <property type="entry name" value="HD_domain"/>
</dbReference>
<feature type="compositionally biased region" description="Polar residues" evidence="13">
    <location>
        <begin position="343"/>
        <end position="352"/>
    </location>
</feature>
<evidence type="ECO:0000256" key="5">
    <source>
        <dbReference type="ARBA" id="ARBA00004074"/>
    </source>
</evidence>
<evidence type="ECO:0000256" key="1">
    <source>
        <dbReference type="ARBA" id="ARBA00001638"/>
    </source>
</evidence>
<evidence type="ECO:0000256" key="4">
    <source>
        <dbReference type="ARBA" id="ARBA00001946"/>
    </source>
</evidence>
<dbReference type="GO" id="GO:0005737">
    <property type="term" value="C:cytoplasm"/>
    <property type="evidence" value="ECO:0007669"/>
    <property type="project" value="TreeGrafter"/>
</dbReference>
<feature type="compositionally biased region" description="Acidic residues" evidence="13">
    <location>
        <begin position="625"/>
        <end position="636"/>
    </location>
</feature>
<feature type="compositionally biased region" description="Low complexity" evidence="13">
    <location>
        <begin position="975"/>
        <end position="989"/>
    </location>
</feature>
<feature type="compositionally biased region" description="Low complexity" evidence="13">
    <location>
        <begin position="446"/>
        <end position="464"/>
    </location>
</feature>
<dbReference type="GeneID" id="37270586"/>
<feature type="region of interest" description="Disordered" evidence="13">
    <location>
        <begin position="1"/>
        <end position="22"/>
    </location>
</feature>
<comment type="subunit">
    <text evidence="7">Homodimer.</text>
</comment>
<comment type="similarity">
    <text evidence="6">Belongs to the HDDC2 family.</text>
</comment>
<feature type="region of interest" description="Disordered" evidence="13">
    <location>
        <begin position="1022"/>
        <end position="1041"/>
    </location>
</feature>
<feature type="compositionally biased region" description="Pro residues" evidence="13">
    <location>
        <begin position="997"/>
        <end position="1008"/>
    </location>
</feature>
<feature type="compositionally biased region" description="Low complexity" evidence="13">
    <location>
        <begin position="41"/>
        <end position="60"/>
    </location>
</feature>
<feature type="domain" description="HD/PDEase" evidence="14">
    <location>
        <begin position="1075"/>
        <end position="1192"/>
    </location>
</feature>
<evidence type="ECO:0000256" key="7">
    <source>
        <dbReference type="ARBA" id="ARBA00011738"/>
    </source>
</evidence>
<feature type="compositionally biased region" description="Low complexity" evidence="13">
    <location>
        <begin position="951"/>
        <end position="961"/>
    </location>
</feature>
<comment type="function">
    <text evidence="5">Catalyzes the dephosphorylation of the nucleoside 5'-monophosphates deoxyadenosine monophosphate (dAMP), deoxycytidine monophosphate (dCMP), deoxyguanosine monophosphate (dGMP) and deoxythymidine monophosphate (dTMP).</text>
</comment>
<dbReference type="SUPFAM" id="SSF109604">
    <property type="entry name" value="HD-domain/PDEase-like"/>
    <property type="match status" value="1"/>
</dbReference>
<keyword evidence="9" id="KW-0479">Metal-binding</keyword>
<feature type="compositionally biased region" description="Polar residues" evidence="13">
    <location>
        <begin position="912"/>
        <end position="921"/>
    </location>
</feature>
<dbReference type="Pfam" id="PF13023">
    <property type="entry name" value="HD_3"/>
    <property type="match status" value="1"/>
</dbReference>
<evidence type="ECO:0000256" key="2">
    <source>
        <dbReference type="ARBA" id="ARBA00001936"/>
    </source>
</evidence>
<dbReference type="Proteomes" id="UP000245946">
    <property type="component" value="Unassembled WGS sequence"/>
</dbReference>
<sequence length="1247" mass="131087">MPAATLAASAGRDARSGSSGSAVRSVACPCLNVQLSLVPPAATAASRRSSGGSAAAAESTEQQETEQQQEECVLAEQDIQVLLPQLTAREGLPASAPPSASASSSLTAAPPSGTSLMLRCLGCSTSVYAVPRPALPAPARITGFAIGRSESPRPAAPAAAAAPAQADAILRPVDGVVRLCSGLLDEAGIAAARQAADYSAAFGMRVTSPTTPLPAGAAQLRSPARSSATAASSRLAVTQPFSLPAMPSSLLISPPSSPGPASSSSLSIALEARALETLRSARARAEAAVYETLAREREKLAALEAHIVRDAEALLARARPEARVSTPRVASGGNGNVGVLMTRTASGGSEKNSTPRRDAYRARGVSPLPEPPTLSSTAFERRRTPLTDAAGTSVTASGSVGSLSQSVSALSASFAMRGRDAPLTASPSDWMTKKRLRERYPEADHSALTSAATSAATSADTSTANSEDEDDERGRARGRERTARDQQAAAAPPTLLRSEKAGASVQLMQTPAAGDGRTSRGEAWTINDAERERPSASARKERRQEAAPEPAAAPQPSARATPLSPPLKSARKDKERVAESSATSTSQAPEKKVAFVETPVEVAPPPAVEEPAPVNADEGKSAVFDIDEEIELDVDDGAAAPSTVSVGERALELDGSLDADDADSPSRSSSPEEFNAPASMSAMHAGSFSALAAARQLGSSSAATGSEKRELEADEPEFDPASLRLQLDGSVVLDTEALAERRISSGAKPAQSRLGKTREETSIGFRVAVGEAEARLNGLLAPNVPSHRGLGRHTARKYALDEEDDGWAAWQTRVRTPSPAPDAALPLARSMPIGIVVSPPGATTPVMMSARAPGTTTFRDETSGFDLEPKTSLPYREKQMTPSLRQALRRRDLGVGAAARSPLPVVVDEPESTSGESRGTPQPTPKLAVSAPRDAAASVQRGFEPDKKTSEAPPAATTARTAASAAAAAALLPAAPASAPASGSGTSTPLGGRRSPRPPYVAPPPPPSASTVLVADPKQRPAPLALFAGPPDDGKEYEEDEEEELSWEKVLHFQHRLERLKINRRTGWLHHRVRDPECIAAHMYRMALLAMLQPSDSLDIGRCVQLALVHDLAEAEVGDLTPLDGVPGEEKLRREREAMQYLVHDLLGGSRAALRIEALWEEYERRETKEARLVKDLDRFELCLQAVEYERSDNITDLQPFFTGSIAHIRNPLVRRWAAQLAQERQQLWAERGMGYVQPEVRDQGGA</sequence>
<dbReference type="OrthoDB" id="10254258at2759"/>
<dbReference type="SMART" id="SM00471">
    <property type="entry name" value="HDc"/>
    <property type="match status" value="1"/>
</dbReference>
<evidence type="ECO:0000256" key="6">
    <source>
        <dbReference type="ARBA" id="ARBA00009999"/>
    </source>
</evidence>
<name>A0A316Z7T6_9BASI</name>
<evidence type="ECO:0000256" key="12">
    <source>
        <dbReference type="ARBA" id="ARBA00023285"/>
    </source>
</evidence>
<feature type="region of interest" description="Disordered" evidence="13">
    <location>
        <begin position="41"/>
        <end position="70"/>
    </location>
</feature>
<organism evidence="15 16">
    <name type="scientific">Tilletiopsis washingtonensis</name>
    <dbReference type="NCBI Taxonomy" id="58919"/>
    <lineage>
        <taxon>Eukaryota</taxon>
        <taxon>Fungi</taxon>
        <taxon>Dikarya</taxon>
        <taxon>Basidiomycota</taxon>
        <taxon>Ustilaginomycotina</taxon>
        <taxon>Exobasidiomycetes</taxon>
        <taxon>Entylomatales</taxon>
        <taxon>Entylomatales incertae sedis</taxon>
        <taxon>Tilletiopsis</taxon>
    </lineage>
</organism>
<comment type="cofactor">
    <cofactor evidence="2">
        <name>Mn(2+)</name>
        <dbReference type="ChEBI" id="CHEBI:29035"/>
    </cofactor>
</comment>
<protein>
    <recommendedName>
        <fullName evidence="8">5'-deoxynucleotidase</fullName>
        <ecNumber evidence="8">3.1.3.89</ecNumber>
    </recommendedName>
</protein>
<dbReference type="FunFam" id="1.10.3210.10:FF:000011">
    <property type="entry name" value="HD domain-containing protein 2"/>
    <property type="match status" value="1"/>
</dbReference>
<feature type="region of interest" description="Disordered" evidence="13">
    <location>
        <begin position="325"/>
        <end position="384"/>
    </location>
</feature>
<evidence type="ECO:0000313" key="16">
    <source>
        <dbReference type="Proteomes" id="UP000245946"/>
    </source>
</evidence>
<keyword evidence="10" id="KW-0378">Hydrolase</keyword>
<feature type="region of interest" description="Disordered" evidence="13">
    <location>
        <begin position="694"/>
        <end position="722"/>
    </location>
</feature>
<dbReference type="STRING" id="58919.A0A316Z7T6"/>
<dbReference type="GO" id="GO:0009159">
    <property type="term" value="P:deoxyribonucleoside monophosphate catabolic process"/>
    <property type="evidence" value="ECO:0007669"/>
    <property type="project" value="UniProtKB-ARBA"/>
</dbReference>
<evidence type="ECO:0000259" key="14">
    <source>
        <dbReference type="SMART" id="SM00471"/>
    </source>
</evidence>
<dbReference type="RefSeq" id="XP_025596512.1">
    <property type="nucleotide sequence ID" value="XM_025743042.1"/>
</dbReference>
<dbReference type="PANTHER" id="PTHR11845">
    <property type="entry name" value="5'-DEOXYNUCLEOTIDASE HDDC2"/>
    <property type="match status" value="1"/>
</dbReference>
<comment type="cofactor">
    <cofactor evidence="3">
        <name>Co(2+)</name>
        <dbReference type="ChEBI" id="CHEBI:48828"/>
    </cofactor>
</comment>
<dbReference type="InterPro" id="IPR039356">
    <property type="entry name" value="YfbR/HDDC2"/>
</dbReference>
<feature type="region of interest" description="Disordered" evidence="13">
    <location>
        <begin position="900"/>
        <end position="961"/>
    </location>
</feature>
<reference evidence="15 16" key="1">
    <citation type="journal article" date="2018" name="Mol. Biol. Evol.">
        <title>Broad Genomic Sampling Reveals a Smut Pathogenic Ancestry of the Fungal Clade Ustilaginomycotina.</title>
        <authorList>
            <person name="Kijpornyongpan T."/>
            <person name="Mondo S.J."/>
            <person name="Barry K."/>
            <person name="Sandor L."/>
            <person name="Lee J."/>
            <person name="Lipzen A."/>
            <person name="Pangilinan J."/>
            <person name="LaButti K."/>
            <person name="Hainaut M."/>
            <person name="Henrissat B."/>
            <person name="Grigoriev I.V."/>
            <person name="Spatafora J.W."/>
            <person name="Aime M.C."/>
        </authorList>
    </citation>
    <scope>NUCLEOTIDE SEQUENCE [LARGE SCALE GENOMIC DNA]</scope>
    <source>
        <strain evidence="15 16">MCA 4186</strain>
    </source>
</reference>
<proteinExistence type="inferred from homology"/>
<dbReference type="InterPro" id="IPR003607">
    <property type="entry name" value="HD/PDEase_dom"/>
</dbReference>
<evidence type="ECO:0000256" key="3">
    <source>
        <dbReference type="ARBA" id="ARBA00001941"/>
    </source>
</evidence>
<feature type="region of interest" description="Disordered" evidence="13">
    <location>
        <begin position="975"/>
        <end position="1013"/>
    </location>
</feature>
<gene>
    <name evidence="15" type="ORF">FA09DRAFT_331472</name>
</gene>